<dbReference type="PROSITE" id="PS51257">
    <property type="entry name" value="PROKAR_LIPOPROTEIN"/>
    <property type="match status" value="1"/>
</dbReference>
<dbReference type="OrthoDB" id="42940at2"/>
<keyword evidence="2" id="KW-0813">Transport</keyword>
<dbReference type="Proteomes" id="UP000284177">
    <property type="component" value="Unassembled WGS sequence"/>
</dbReference>
<name>A0A419T5L0_9FIRM</name>
<dbReference type="SUPFAM" id="SSF53850">
    <property type="entry name" value="Periplasmic binding protein-like II"/>
    <property type="match status" value="1"/>
</dbReference>
<evidence type="ECO:0000256" key="4">
    <source>
        <dbReference type="SAM" id="SignalP"/>
    </source>
</evidence>
<dbReference type="GO" id="GO:1901982">
    <property type="term" value="F:maltose binding"/>
    <property type="evidence" value="ECO:0007669"/>
    <property type="project" value="TreeGrafter"/>
</dbReference>
<evidence type="ECO:0000256" key="1">
    <source>
        <dbReference type="ARBA" id="ARBA00008520"/>
    </source>
</evidence>
<feature type="chain" id="PRO_5039253590" evidence="4">
    <location>
        <begin position="22"/>
        <end position="407"/>
    </location>
</feature>
<dbReference type="PANTHER" id="PTHR30061">
    <property type="entry name" value="MALTOSE-BINDING PERIPLASMIC PROTEIN"/>
    <property type="match status" value="1"/>
</dbReference>
<reference evidence="5 6" key="1">
    <citation type="submission" date="2016-08" db="EMBL/GenBank/DDBJ databases">
        <title>Novel Firmicutes and Novel Genomes.</title>
        <authorList>
            <person name="Poppleton D.I."/>
            <person name="Gribaldo S."/>
        </authorList>
    </citation>
    <scope>NUCLEOTIDE SEQUENCE [LARGE SCALE GENOMIC DNA]</scope>
    <source>
        <strain evidence="5 6">CTT3</strain>
    </source>
</reference>
<dbReference type="EMBL" id="MCIB01000009">
    <property type="protein sequence ID" value="RKD32742.1"/>
    <property type="molecule type" value="Genomic_DNA"/>
</dbReference>
<feature type="signal peptide" evidence="4">
    <location>
        <begin position="1"/>
        <end position="21"/>
    </location>
</feature>
<keyword evidence="6" id="KW-1185">Reference proteome</keyword>
<dbReference type="AlphaFoldDB" id="A0A419T5L0"/>
<dbReference type="PANTHER" id="PTHR30061:SF50">
    <property type="entry name" value="MALTOSE_MALTODEXTRIN-BINDING PERIPLASMIC PROTEIN"/>
    <property type="match status" value="1"/>
</dbReference>
<evidence type="ECO:0000313" key="6">
    <source>
        <dbReference type="Proteomes" id="UP000284177"/>
    </source>
</evidence>
<gene>
    <name evidence="5" type="ORF">BET03_10430</name>
</gene>
<dbReference type="Gene3D" id="3.40.190.10">
    <property type="entry name" value="Periplasmic binding protein-like II"/>
    <property type="match status" value="1"/>
</dbReference>
<organism evidence="5 6">
    <name type="scientific">Thermohalobacter berrensis</name>
    <dbReference type="NCBI Taxonomy" id="99594"/>
    <lineage>
        <taxon>Bacteria</taxon>
        <taxon>Bacillati</taxon>
        <taxon>Bacillota</taxon>
        <taxon>Tissierellia</taxon>
        <taxon>Tissierellales</taxon>
        <taxon>Thermohalobacteraceae</taxon>
        <taxon>Thermohalobacter</taxon>
    </lineage>
</organism>
<dbReference type="Pfam" id="PF01547">
    <property type="entry name" value="SBP_bac_1"/>
    <property type="match status" value="1"/>
</dbReference>
<sequence length="407" mass="45119">MKKLSLLLVVLLLTTSLLVGCGGGASEDTSSESKEETVTIKLGMWSSSPAETELIDNQIAEFEKTHPNINIEKEVYTDDYMQQLQANIAAKTEPDVYYLDVYQAPAFIEKEVILPLDEYLDQEDVKDFEENLLNGFMKDGKIYGLPKDYNTLALFYNKDMFEEAGVEVPTTWQELEKAAKKLTKDGVKGIVLSNDAARFIPFIYQAGGKVLDKNGNIAFDSEAAAKGLGFYYSLFEKGYADTPQNLGVGWNGDALAQEKAAMCIEGGWMIPFMKQAGPDVNYGIAKLPKGEKHGDLAFTVAYVMSKNTEHKEAAAEVIKFLTGKKAQKMVAESGLAIPSRKSMAKVFTEKYPERKPLVDMVQYSKVYQFGVKSQKIIDELNNAGQRLQKGVENDPLKSLKIAADNLK</sequence>
<accession>A0A419T5L0</accession>
<dbReference type="CDD" id="cd14748">
    <property type="entry name" value="PBP2_UgpB"/>
    <property type="match status" value="1"/>
</dbReference>
<evidence type="ECO:0000256" key="2">
    <source>
        <dbReference type="ARBA" id="ARBA00022448"/>
    </source>
</evidence>
<dbReference type="GO" id="GO:0055052">
    <property type="term" value="C:ATP-binding cassette (ABC) transporter complex, substrate-binding subunit-containing"/>
    <property type="evidence" value="ECO:0007669"/>
    <property type="project" value="TreeGrafter"/>
</dbReference>
<protein>
    <submittedName>
        <fullName evidence="5">Sugar ABC transporter substrate-binding protein</fullName>
    </submittedName>
</protein>
<dbReference type="GO" id="GO:0042956">
    <property type="term" value="P:maltodextrin transmembrane transport"/>
    <property type="evidence" value="ECO:0007669"/>
    <property type="project" value="TreeGrafter"/>
</dbReference>
<keyword evidence="3 4" id="KW-0732">Signal</keyword>
<comment type="similarity">
    <text evidence="1">Belongs to the bacterial solute-binding protein 1 family.</text>
</comment>
<evidence type="ECO:0000313" key="5">
    <source>
        <dbReference type="EMBL" id="RKD32742.1"/>
    </source>
</evidence>
<comment type="caution">
    <text evidence="5">The sequence shown here is derived from an EMBL/GenBank/DDBJ whole genome shotgun (WGS) entry which is preliminary data.</text>
</comment>
<proteinExistence type="inferred from homology"/>
<evidence type="ECO:0000256" key="3">
    <source>
        <dbReference type="ARBA" id="ARBA00022729"/>
    </source>
</evidence>
<dbReference type="GO" id="GO:0015768">
    <property type="term" value="P:maltose transport"/>
    <property type="evidence" value="ECO:0007669"/>
    <property type="project" value="TreeGrafter"/>
</dbReference>
<dbReference type="InterPro" id="IPR006059">
    <property type="entry name" value="SBP"/>
</dbReference>
<dbReference type="RefSeq" id="WP_120168260.1">
    <property type="nucleotide sequence ID" value="NZ_MCIB01000009.1"/>
</dbReference>